<dbReference type="PANTHER" id="PTHR43080">
    <property type="entry name" value="CBS DOMAIN-CONTAINING PROTEIN CBSX3, MITOCHONDRIAL"/>
    <property type="match status" value="1"/>
</dbReference>
<dbReference type="OrthoDB" id="9789996at2"/>
<sequence length="266" mass="27810">MAGVRFPRHKPVTVPREMTIVEAARWMDVQGVGSLLVMDGEDLVGIVTDRDLALRSLRRRIPFDGRVEAVMTRGVVTLDVDADPADVVRMFREHTVRRLPLTDNGRVVGLIALDDVVAAPASAAVPAGRATGGSGADAAAAAAPAGRGSTAELADLPGLADLAAAVAAETPRSSHEGGLPGPKTVTWLPEPRLGRWRASVGDRLVVAPPNPDRPPCGGEILEVHSPAGDPPYLVRWGDGGHATFVYPGPDAEVEHRRSSTGPVAPV</sequence>
<accession>A0A0D8BB79</accession>
<comment type="caution">
    <text evidence="4">The sequence shown here is derived from an EMBL/GenBank/DDBJ whole genome shotgun (WGS) entry which is preliminary data.</text>
</comment>
<dbReference type="SUPFAM" id="SSF54631">
    <property type="entry name" value="CBS-domain pair"/>
    <property type="match status" value="1"/>
</dbReference>
<dbReference type="Gene3D" id="2.30.30.440">
    <property type="entry name" value="Domain of unknown function DUF1918"/>
    <property type="match status" value="1"/>
</dbReference>
<reference evidence="5" key="1">
    <citation type="submission" date="2015-02" db="EMBL/GenBank/DDBJ databases">
        <title>Draft Genome of Frankia sp. CpI1-S.</title>
        <authorList>
            <person name="Oshone R.T."/>
            <person name="Ngom M."/>
            <person name="Ghodhbane-Gtari F."/>
            <person name="Gtari M."/>
            <person name="Morris K."/>
            <person name="Thomas K."/>
            <person name="Sen A."/>
            <person name="Tisa L.S."/>
        </authorList>
    </citation>
    <scope>NUCLEOTIDE SEQUENCE [LARGE SCALE GENOMIC DNA]</scope>
    <source>
        <strain evidence="5">CpI1-S</strain>
    </source>
</reference>
<feature type="domain" description="CBS" evidence="3">
    <location>
        <begin position="71"/>
        <end position="127"/>
    </location>
</feature>
<dbReference type="EMBL" id="JYFN01000037">
    <property type="protein sequence ID" value="KJE21441.1"/>
    <property type="molecule type" value="Genomic_DNA"/>
</dbReference>
<dbReference type="InterPro" id="IPR000644">
    <property type="entry name" value="CBS_dom"/>
</dbReference>
<protein>
    <recommendedName>
        <fullName evidence="3">CBS domain-containing protein</fullName>
    </recommendedName>
</protein>
<dbReference type="RefSeq" id="WP_044886798.1">
    <property type="nucleotide sequence ID" value="NZ_JYFN01000037.1"/>
</dbReference>
<organism evidence="4 5">
    <name type="scientific">Frankia torreyi</name>
    <dbReference type="NCBI Taxonomy" id="1856"/>
    <lineage>
        <taxon>Bacteria</taxon>
        <taxon>Bacillati</taxon>
        <taxon>Actinomycetota</taxon>
        <taxon>Actinomycetes</taxon>
        <taxon>Frankiales</taxon>
        <taxon>Frankiaceae</taxon>
        <taxon>Frankia</taxon>
    </lineage>
</organism>
<feature type="domain" description="CBS" evidence="3">
    <location>
        <begin position="7"/>
        <end position="63"/>
    </location>
</feature>
<dbReference type="Gene3D" id="3.10.580.10">
    <property type="entry name" value="CBS-domain"/>
    <property type="match status" value="1"/>
</dbReference>
<dbReference type="PROSITE" id="PS51371">
    <property type="entry name" value="CBS"/>
    <property type="match status" value="2"/>
</dbReference>
<dbReference type="PATRIC" id="fig|1502723.3.peg.3969"/>
<reference evidence="4 5" key="2">
    <citation type="journal article" date="2016" name="Genome Announc.">
        <title>Permanent Draft Genome Sequences for Two Variants of Frankia sp. Strain CpI1, the First Frankia Strain Isolated from Root Nodules of Comptonia peregrina.</title>
        <authorList>
            <person name="Oshone R."/>
            <person name="Hurst S.G.IV."/>
            <person name="Abebe-Akele F."/>
            <person name="Simpson S."/>
            <person name="Morris K."/>
            <person name="Thomas W.K."/>
            <person name="Tisa L.S."/>
        </authorList>
    </citation>
    <scope>NUCLEOTIDE SEQUENCE [LARGE SCALE GENOMIC DNA]</scope>
    <source>
        <strain evidence="5">CpI1-S</strain>
    </source>
</reference>
<dbReference type="AlphaFoldDB" id="A0A0D8BB79"/>
<dbReference type="Pfam" id="PF08940">
    <property type="entry name" value="DUF1918"/>
    <property type="match status" value="1"/>
</dbReference>
<dbReference type="InterPro" id="IPR051257">
    <property type="entry name" value="Diverse_CBS-Domain"/>
</dbReference>
<evidence type="ECO:0000259" key="3">
    <source>
        <dbReference type="PROSITE" id="PS51371"/>
    </source>
</evidence>
<dbReference type="SMART" id="SM00116">
    <property type="entry name" value="CBS"/>
    <property type="match status" value="2"/>
</dbReference>
<dbReference type="Proteomes" id="UP000032545">
    <property type="component" value="Unassembled WGS sequence"/>
</dbReference>
<name>A0A0D8BB79_9ACTN</name>
<dbReference type="InterPro" id="IPR015035">
    <property type="entry name" value="DUF1918"/>
</dbReference>
<evidence type="ECO:0000256" key="1">
    <source>
        <dbReference type="ARBA" id="ARBA00023122"/>
    </source>
</evidence>
<dbReference type="InterPro" id="IPR046342">
    <property type="entry name" value="CBS_dom_sf"/>
</dbReference>
<proteinExistence type="predicted"/>
<keyword evidence="5" id="KW-1185">Reference proteome</keyword>
<dbReference type="Pfam" id="PF00571">
    <property type="entry name" value="CBS"/>
    <property type="match status" value="2"/>
</dbReference>
<evidence type="ECO:0000313" key="5">
    <source>
        <dbReference type="Proteomes" id="UP000032545"/>
    </source>
</evidence>
<dbReference type="PANTHER" id="PTHR43080:SF2">
    <property type="entry name" value="CBS DOMAIN-CONTAINING PROTEIN"/>
    <property type="match status" value="1"/>
</dbReference>
<gene>
    <name evidence="4" type="ORF">FF36_04251</name>
</gene>
<keyword evidence="1 2" id="KW-0129">CBS domain</keyword>
<dbReference type="SUPFAM" id="SSF50118">
    <property type="entry name" value="Cell growth inhibitor/plasmid maintenance toxic component"/>
    <property type="match status" value="1"/>
</dbReference>
<evidence type="ECO:0000256" key="2">
    <source>
        <dbReference type="PROSITE-ProRule" id="PRU00703"/>
    </source>
</evidence>
<evidence type="ECO:0000313" key="4">
    <source>
        <dbReference type="EMBL" id="KJE21441.1"/>
    </source>
</evidence>